<proteinExistence type="predicted"/>
<protein>
    <submittedName>
        <fullName evidence="1">Uncharacterized protein</fullName>
    </submittedName>
</protein>
<gene>
    <name evidence="1" type="ORF">GBF38_005775</name>
</gene>
<dbReference type="EMBL" id="CM024802">
    <property type="protein sequence ID" value="KAG8011112.1"/>
    <property type="molecule type" value="Genomic_DNA"/>
</dbReference>
<sequence>MMHSVSLSCLQSPTVANYITHLDVSINEAEEKNLQSQDFKKLDVNLNEGAGGNYIYVWYKTEHDSAPITRLQVTFRDDMAVGLINAGYTKINKDLNAGAGGDQIYLWYFKGSTEYDTPIVEIDVTTNAQDEDSKFNNGWERLSCDLNRNAGGNRIYIWMKREKQTYICDVIATDSFGSDADYFQQGYIRLDEGINRGAGGVYVFIWYRQTTNQTNALTDLKVSNSDQEYQSLQQQNYKLVNVDLNQGTGGNQVYMWYKKEGIHPIKAFAPLVITAGASQRSSSIDIKIKIKITITISF</sequence>
<comment type="caution">
    <text evidence="1">The sequence shown here is derived from an EMBL/GenBank/DDBJ whole genome shotgun (WGS) entry which is preliminary data.</text>
</comment>
<organism evidence="1 2">
    <name type="scientific">Nibea albiflora</name>
    <name type="common">Yellow drum</name>
    <name type="synonym">Corvina albiflora</name>
    <dbReference type="NCBI Taxonomy" id="240163"/>
    <lineage>
        <taxon>Eukaryota</taxon>
        <taxon>Metazoa</taxon>
        <taxon>Chordata</taxon>
        <taxon>Craniata</taxon>
        <taxon>Vertebrata</taxon>
        <taxon>Euteleostomi</taxon>
        <taxon>Actinopterygii</taxon>
        <taxon>Neopterygii</taxon>
        <taxon>Teleostei</taxon>
        <taxon>Neoteleostei</taxon>
        <taxon>Acanthomorphata</taxon>
        <taxon>Eupercaria</taxon>
        <taxon>Sciaenidae</taxon>
        <taxon>Nibea</taxon>
    </lineage>
</organism>
<evidence type="ECO:0000313" key="2">
    <source>
        <dbReference type="Proteomes" id="UP000805704"/>
    </source>
</evidence>
<dbReference type="Proteomes" id="UP000805704">
    <property type="component" value="Chromosome 14"/>
</dbReference>
<reference evidence="1" key="1">
    <citation type="submission" date="2020-04" db="EMBL/GenBank/DDBJ databases">
        <title>A chromosome-scale assembly and high-density genetic map of the yellow drum (Nibea albiflora) genome.</title>
        <authorList>
            <person name="Xu D."/>
            <person name="Zhang W."/>
            <person name="Chen R."/>
            <person name="Tan P."/>
            <person name="Wang L."/>
            <person name="Song H."/>
            <person name="Tian L."/>
            <person name="Zhu Q."/>
            <person name="Wang B."/>
        </authorList>
    </citation>
    <scope>NUCLEOTIDE SEQUENCE</scope>
    <source>
        <strain evidence="1">ZJHYS-2018</strain>
    </source>
</reference>
<keyword evidence="2" id="KW-1185">Reference proteome</keyword>
<name>A0ACB7FAA0_NIBAL</name>
<accession>A0ACB7FAA0</accession>
<evidence type="ECO:0000313" key="1">
    <source>
        <dbReference type="EMBL" id="KAG8011112.1"/>
    </source>
</evidence>